<dbReference type="InterPro" id="IPR003610">
    <property type="entry name" value="CBM5/12"/>
</dbReference>
<keyword evidence="5" id="KW-0732">Signal</keyword>
<keyword evidence="2" id="KW-0624">Polysaccharide degradation</keyword>
<dbReference type="SMART" id="SM00495">
    <property type="entry name" value="ChtBD3"/>
    <property type="match status" value="1"/>
</dbReference>
<dbReference type="SUPFAM" id="SSF51445">
    <property type="entry name" value="(Trans)glycosidases"/>
    <property type="match status" value="1"/>
</dbReference>
<feature type="chain" id="PRO_5011227788" evidence="5">
    <location>
        <begin position="34"/>
        <end position="797"/>
    </location>
</feature>
<comment type="caution">
    <text evidence="7">The sequence shown here is derived from an EMBL/GenBank/DDBJ whole genome shotgun (WGS) entry which is preliminary data.</text>
</comment>
<evidence type="ECO:0000313" key="8">
    <source>
        <dbReference type="Proteomes" id="UP000215563"/>
    </source>
</evidence>
<evidence type="ECO:0000256" key="1">
    <source>
        <dbReference type="ARBA" id="ARBA00022801"/>
    </source>
</evidence>
<dbReference type="GO" id="GO:0005975">
    <property type="term" value="P:carbohydrate metabolic process"/>
    <property type="evidence" value="ECO:0007669"/>
    <property type="project" value="InterPro"/>
</dbReference>
<dbReference type="InterPro" id="IPR011583">
    <property type="entry name" value="Chitinase_II/V-like_cat"/>
</dbReference>
<dbReference type="GO" id="GO:0030246">
    <property type="term" value="F:carbohydrate binding"/>
    <property type="evidence" value="ECO:0007669"/>
    <property type="project" value="InterPro"/>
</dbReference>
<keyword evidence="2" id="KW-0146">Chitin degradation</keyword>
<accession>A0A229S830</accession>
<dbReference type="PROSITE" id="PS51910">
    <property type="entry name" value="GH18_2"/>
    <property type="match status" value="1"/>
</dbReference>
<dbReference type="SMART" id="SM00636">
    <property type="entry name" value="Glyco_18"/>
    <property type="match status" value="1"/>
</dbReference>
<dbReference type="Pfam" id="PF02839">
    <property type="entry name" value="CBM_5_12"/>
    <property type="match status" value="1"/>
</dbReference>
<dbReference type="SUPFAM" id="SSF54556">
    <property type="entry name" value="Chitinase insertion domain"/>
    <property type="match status" value="1"/>
</dbReference>
<dbReference type="Gene3D" id="3.20.20.80">
    <property type="entry name" value="Glycosidases"/>
    <property type="match status" value="1"/>
</dbReference>
<dbReference type="GO" id="GO:0006032">
    <property type="term" value="P:chitin catabolic process"/>
    <property type="evidence" value="ECO:0007669"/>
    <property type="project" value="UniProtKB-KW"/>
</dbReference>
<keyword evidence="3" id="KW-0119">Carbohydrate metabolism</keyword>
<dbReference type="InterPro" id="IPR036573">
    <property type="entry name" value="CBM_sf_5/12"/>
</dbReference>
<evidence type="ECO:0000259" key="6">
    <source>
        <dbReference type="PROSITE" id="PS51910"/>
    </source>
</evidence>
<protein>
    <submittedName>
        <fullName evidence="7">Chitinase</fullName>
    </submittedName>
</protein>
<dbReference type="CDD" id="cd06548">
    <property type="entry name" value="GH18_chitinase"/>
    <property type="match status" value="1"/>
</dbReference>
<dbReference type="InterPro" id="IPR001223">
    <property type="entry name" value="Glyco_hydro18_cat"/>
</dbReference>
<evidence type="ECO:0000256" key="4">
    <source>
        <dbReference type="SAM" id="MobiDB-lite"/>
    </source>
</evidence>
<sequence>MPRRTRKLLPLLASLIALAGLMIVVISPTTSSAAGHEDCRPDGLYRTPGVDTPYCTVYDTNGRENLGEGHSRRVIGYFTSWRTGKNGAPAYLASNIPWTKVTHLNYAFAHVDAQNKVSVGDPGPNNESIGMEWPGVPGAEMDPSLPYKGHFNLLNKYKKQYPNVKTLVSIGGWAETGGFLNPDGTRNASGGFYKMTQSQASIDTFADSVVKFLRDYGFNGADIDYEYATSANYAGNPDDYWIAQSNRGTLWAGYENLMRTLRQKIDQAGAADGKHYLLTAAVPASGWLLRGQEVYGVTQYLDYANMMSYDLHGAWNQFAGPNAALYDNGKDAELAHWQVYTTPQYDGQGYLNTDWAYHYFRGAMQAGRINIGVGFYTRGWQGVSGGTNGLWGNAPLPDQKQCPPGTGSQVGSTVPCGNGAVGIDNLWHDMSLTGAEVPAGANPMWHAKNLENEIIPDYLEKYGLDPKKNPKDRLSGTYDRYYDNSMVTPWLWNNDKKVFLSTEDEESLATKAKYVADKGIGGVMIWELAGDYAFDNAKGQYFMGDTLITKINDGLRGAAPYGNSKSGRPAPSSVLNANIKLTGFALGDANYPITPQMRITNNSTTTIPGGTKIEFDYGTSAPGSMSDQSGFGLAVTSKGHSGPNVGGMKGDFQHVAVTVPSWQNIAPGATVEVRLNYYMPIASPSNFTFTFGGTTYAIASDNPRGGGAPPTTTTTPTTGTTTTTPTTTTSPTTTTTRPTTTTPTTTTSVPSDAWKPNVDYATGARVTYNGAAYVCRQGHRSLPGWEPPNVPALWTAA</sequence>
<dbReference type="InterPro" id="IPR029070">
    <property type="entry name" value="Chitinase_insertion_sf"/>
</dbReference>
<dbReference type="Proteomes" id="UP000215563">
    <property type="component" value="Unassembled WGS sequence"/>
</dbReference>
<dbReference type="Gene3D" id="2.10.10.20">
    <property type="entry name" value="Carbohydrate-binding module superfamily 5/12"/>
    <property type="match status" value="1"/>
</dbReference>
<dbReference type="InterPro" id="IPR009470">
    <property type="entry name" value="Chi_C"/>
</dbReference>
<keyword evidence="1" id="KW-0378">Hydrolase</keyword>
<name>A0A229S830_AMYAL</name>
<dbReference type="InterPro" id="IPR017853">
    <property type="entry name" value="GH"/>
</dbReference>
<dbReference type="PANTHER" id="PTHR11177:SF308">
    <property type="entry name" value="CHITINASE A"/>
    <property type="match status" value="1"/>
</dbReference>
<dbReference type="OrthoDB" id="3882626at2"/>
<organism evidence="7 8">
    <name type="scientific">Amycolatopsis alba DSM 44262</name>
    <dbReference type="NCBI Taxonomy" id="1125972"/>
    <lineage>
        <taxon>Bacteria</taxon>
        <taxon>Bacillati</taxon>
        <taxon>Actinomycetota</taxon>
        <taxon>Actinomycetes</taxon>
        <taxon>Pseudonocardiales</taxon>
        <taxon>Pseudonocardiaceae</taxon>
        <taxon>Amycolatopsis</taxon>
    </lineage>
</organism>
<dbReference type="InterPro" id="IPR050314">
    <property type="entry name" value="Glycosyl_Hydrlase_18"/>
</dbReference>
<dbReference type="Gene3D" id="3.10.50.10">
    <property type="match status" value="1"/>
</dbReference>
<feature type="compositionally biased region" description="Low complexity" evidence="4">
    <location>
        <begin position="709"/>
        <end position="747"/>
    </location>
</feature>
<dbReference type="RefSeq" id="WP_020637276.1">
    <property type="nucleotide sequence ID" value="NZ_KB913032.1"/>
</dbReference>
<dbReference type="Pfam" id="PF06483">
    <property type="entry name" value="ChiC"/>
    <property type="match status" value="1"/>
</dbReference>
<feature type="domain" description="GH18" evidence="6">
    <location>
        <begin position="72"/>
        <end position="545"/>
    </location>
</feature>
<reference evidence="7 8" key="1">
    <citation type="submission" date="2017-07" db="EMBL/GenBank/DDBJ databases">
        <title>Amycolatopsis alba DSM 44262 Genome sequencing and assembly.</title>
        <authorList>
            <person name="Kaur N."/>
            <person name="Mayilraj S."/>
        </authorList>
    </citation>
    <scope>NUCLEOTIDE SEQUENCE [LARGE SCALE GENOMIC DNA]</scope>
    <source>
        <strain evidence="7 8">DSM 44262</strain>
    </source>
</reference>
<evidence type="ECO:0000256" key="2">
    <source>
        <dbReference type="ARBA" id="ARBA00023024"/>
    </source>
</evidence>
<dbReference type="GO" id="GO:0008061">
    <property type="term" value="F:chitin binding"/>
    <property type="evidence" value="ECO:0007669"/>
    <property type="project" value="InterPro"/>
</dbReference>
<gene>
    <name evidence="7" type="ORF">CFP75_01505</name>
</gene>
<dbReference type="SUPFAM" id="SSF51055">
    <property type="entry name" value="Carbohydrate binding domain"/>
    <property type="match status" value="1"/>
</dbReference>
<feature type="signal peptide" evidence="5">
    <location>
        <begin position="1"/>
        <end position="33"/>
    </location>
</feature>
<keyword evidence="8" id="KW-1185">Reference proteome</keyword>
<evidence type="ECO:0000256" key="5">
    <source>
        <dbReference type="SAM" id="SignalP"/>
    </source>
</evidence>
<dbReference type="GO" id="GO:0005576">
    <property type="term" value="C:extracellular region"/>
    <property type="evidence" value="ECO:0007669"/>
    <property type="project" value="InterPro"/>
</dbReference>
<evidence type="ECO:0000256" key="3">
    <source>
        <dbReference type="ARBA" id="ARBA00023277"/>
    </source>
</evidence>
<dbReference type="AlphaFoldDB" id="A0A229S830"/>
<evidence type="ECO:0000313" key="7">
    <source>
        <dbReference type="EMBL" id="OXM55102.1"/>
    </source>
</evidence>
<feature type="region of interest" description="Disordered" evidence="4">
    <location>
        <begin position="700"/>
        <end position="755"/>
    </location>
</feature>
<dbReference type="Pfam" id="PF00704">
    <property type="entry name" value="Glyco_hydro_18"/>
    <property type="match status" value="1"/>
</dbReference>
<dbReference type="GO" id="GO:0004553">
    <property type="term" value="F:hydrolase activity, hydrolyzing O-glycosyl compounds"/>
    <property type="evidence" value="ECO:0007669"/>
    <property type="project" value="InterPro"/>
</dbReference>
<dbReference type="EMBL" id="NMQU01000007">
    <property type="protein sequence ID" value="OXM55102.1"/>
    <property type="molecule type" value="Genomic_DNA"/>
</dbReference>
<dbReference type="PANTHER" id="PTHR11177">
    <property type="entry name" value="CHITINASE"/>
    <property type="match status" value="1"/>
</dbReference>
<dbReference type="CDD" id="cd12214">
    <property type="entry name" value="ChiA1_BD"/>
    <property type="match status" value="1"/>
</dbReference>
<proteinExistence type="predicted"/>